<feature type="transmembrane region" description="Helical" evidence="5">
    <location>
        <begin position="517"/>
        <end position="541"/>
    </location>
</feature>
<dbReference type="Gene3D" id="2.60.220.50">
    <property type="match status" value="1"/>
</dbReference>
<evidence type="ECO:0000256" key="4">
    <source>
        <dbReference type="ARBA" id="ARBA00023136"/>
    </source>
</evidence>
<comment type="subcellular location">
    <subcellularLocation>
        <location evidence="1">Membrane</location>
        <topology evidence="1">Multi-pass membrane protein</topology>
    </subcellularLocation>
</comment>
<keyword evidence="9" id="KW-1185">Reference proteome</keyword>
<dbReference type="OMA" id="RISQIEC"/>
<dbReference type="InterPro" id="IPR053066">
    <property type="entry name" value="ADGR_G7"/>
</dbReference>
<feature type="transmembrane region" description="Helical" evidence="5">
    <location>
        <begin position="607"/>
        <end position="631"/>
    </location>
</feature>
<dbReference type="GO" id="GO:0007166">
    <property type="term" value="P:cell surface receptor signaling pathway"/>
    <property type="evidence" value="ECO:0007669"/>
    <property type="project" value="InterPro"/>
</dbReference>
<evidence type="ECO:0000256" key="3">
    <source>
        <dbReference type="ARBA" id="ARBA00022989"/>
    </source>
</evidence>
<keyword evidence="2 5" id="KW-0812">Transmembrane</keyword>
<feature type="transmembrane region" description="Helical" evidence="5">
    <location>
        <begin position="672"/>
        <end position="697"/>
    </location>
</feature>
<feature type="transmembrane region" description="Helical" evidence="5">
    <location>
        <begin position="485"/>
        <end position="505"/>
    </location>
</feature>
<evidence type="ECO:0000313" key="8">
    <source>
        <dbReference type="EMBL" id="EDW63781.1"/>
    </source>
</evidence>
<dbReference type="PhylomeDB" id="B4LSP2"/>
<dbReference type="AlphaFoldDB" id="B4LSP2"/>
<reference evidence="8 9" key="1">
    <citation type="journal article" date="2007" name="Nature">
        <title>Evolution of genes and genomes on the Drosophila phylogeny.</title>
        <authorList>
            <consortium name="Drosophila 12 Genomes Consortium"/>
            <person name="Clark A.G."/>
            <person name="Eisen M.B."/>
            <person name="Smith D.R."/>
            <person name="Bergman C.M."/>
            <person name="Oliver B."/>
            <person name="Markow T.A."/>
            <person name="Kaufman T.C."/>
            <person name="Kellis M."/>
            <person name="Gelbart W."/>
            <person name="Iyer V.N."/>
            <person name="Pollard D.A."/>
            <person name="Sackton T.B."/>
            <person name="Larracuente A.M."/>
            <person name="Singh N.D."/>
            <person name="Abad J.P."/>
            <person name="Abt D.N."/>
            <person name="Adryan B."/>
            <person name="Aguade M."/>
            <person name="Akashi H."/>
            <person name="Anderson W.W."/>
            <person name="Aquadro C.F."/>
            <person name="Ardell D.H."/>
            <person name="Arguello R."/>
            <person name="Artieri C.G."/>
            <person name="Barbash D.A."/>
            <person name="Barker D."/>
            <person name="Barsanti P."/>
            <person name="Batterham P."/>
            <person name="Batzoglou S."/>
            <person name="Begun D."/>
            <person name="Bhutkar A."/>
            <person name="Blanco E."/>
            <person name="Bosak S.A."/>
            <person name="Bradley R.K."/>
            <person name="Brand A.D."/>
            <person name="Brent M.R."/>
            <person name="Brooks A.N."/>
            <person name="Brown R.H."/>
            <person name="Butlin R.K."/>
            <person name="Caggese C."/>
            <person name="Calvi B.R."/>
            <person name="Bernardo de Carvalho A."/>
            <person name="Caspi A."/>
            <person name="Castrezana S."/>
            <person name="Celniker S.E."/>
            <person name="Chang J.L."/>
            <person name="Chapple C."/>
            <person name="Chatterji S."/>
            <person name="Chinwalla A."/>
            <person name="Civetta A."/>
            <person name="Clifton S.W."/>
            <person name="Comeron J.M."/>
            <person name="Costello J.C."/>
            <person name="Coyne J.A."/>
            <person name="Daub J."/>
            <person name="David R.G."/>
            <person name="Delcher A.L."/>
            <person name="Delehaunty K."/>
            <person name="Do C.B."/>
            <person name="Ebling H."/>
            <person name="Edwards K."/>
            <person name="Eickbush T."/>
            <person name="Evans J.D."/>
            <person name="Filipski A."/>
            <person name="Findeiss S."/>
            <person name="Freyhult E."/>
            <person name="Fulton L."/>
            <person name="Fulton R."/>
            <person name="Garcia A.C."/>
            <person name="Gardiner A."/>
            <person name="Garfield D.A."/>
            <person name="Garvin B.E."/>
            <person name="Gibson G."/>
            <person name="Gilbert D."/>
            <person name="Gnerre S."/>
            <person name="Godfrey J."/>
            <person name="Good R."/>
            <person name="Gotea V."/>
            <person name="Gravely B."/>
            <person name="Greenberg A.J."/>
            <person name="Griffiths-Jones S."/>
            <person name="Gross S."/>
            <person name="Guigo R."/>
            <person name="Gustafson E.A."/>
            <person name="Haerty W."/>
            <person name="Hahn M.W."/>
            <person name="Halligan D.L."/>
            <person name="Halpern A.L."/>
            <person name="Halter G.M."/>
            <person name="Han M.V."/>
            <person name="Heger A."/>
            <person name="Hillier L."/>
            <person name="Hinrichs A.S."/>
            <person name="Holmes I."/>
            <person name="Hoskins R.A."/>
            <person name="Hubisz M.J."/>
            <person name="Hultmark D."/>
            <person name="Huntley M.A."/>
            <person name="Jaffe D.B."/>
            <person name="Jagadeeshan S."/>
            <person name="Jeck W.R."/>
            <person name="Johnson J."/>
            <person name="Jones C.D."/>
            <person name="Jordan W.C."/>
            <person name="Karpen G.H."/>
            <person name="Kataoka E."/>
            <person name="Keightley P.D."/>
            <person name="Kheradpour P."/>
            <person name="Kirkness E.F."/>
            <person name="Koerich L.B."/>
            <person name="Kristiansen K."/>
            <person name="Kudrna D."/>
            <person name="Kulathinal R.J."/>
            <person name="Kumar S."/>
            <person name="Kwok R."/>
            <person name="Lander E."/>
            <person name="Langley C.H."/>
            <person name="Lapoint R."/>
            <person name="Lazzaro B.P."/>
            <person name="Lee S.J."/>
            <person name="Levesque L."/>
            <person name="Li R."/>
            <person name="Lin C.F."/>
            <person name="Lin M.F."/>
            <person name="Lindblad-Toh K."/>
            <person name="Llopart A."/>
            <person name="Long M."/>
            <person name="Low L."/>
            <person name="Lozovsky E."/>
            <person name="Lu J."/>
            <person name="Luo M."/>
            <person name="Machado C.A."/>
            <person name="Makalowski W."/>
            <person name="Marzo M."/>
            <person name="Matsuda M."/>
            <person name="Matzkin L."/>
            <person name="McAllister B."/>
            <person name="McBride C.S."/>
            <person name="McKernan B."/>
            <person name="McKernan K."/>
            <person name="Mendez-Lago M."/>
            <person name="Minx P."/>
            <person name="Mollenhauer M.U."/>
            <person name="Montooth K."/>
            <person name="Mount S.M."/>
            <person name="Mu X."/>
            <person name="Myers E."/>
            <person name="Negre B."/>
            <person name="Newfeld S."/>
            <person name="Nielsen R."/>
            <person name="Noor M.A."/>
            <person name="O'Grady P."/>
            <person name="Pachter L."/>
            <person name="Papaceit M."/>
            <person name="Parisi M.J."/>
            <person name="Parisi M."/>
            <person name="Parts L."/>
            <person name="Pedersen J.S."/>
            <person name="Pesole G."/>
            <person name="Phillippy A.M."/>
            <person name="Ponting C.P."/>
            <person name="Pop M."/>
            <person name="Porcelli D."/>
            <person name="Powell J.R."/>
            <person name="Prohaska S."/>
            <person name="Pruitt K."/>
            <person name="Puig M."/>
            <person name="Quesneville H."/>
            <person name="Ram K.R."/>
            <person name="Rand D."/>
            <person name="Rasmussen M.D."/>
            <person name="Reed L.K."/>
            <person name="Reenan R."/>
            <person name="Reily A."/>
            <person name="Remington K.A."/>
            <person name="Rieger T.T."/>
            <person name="Ritchie M.G."/>
            <person name="Robin C."/>
            <person name="Rogers Y.H."/>
            <person name="Rohde C."/>
            <person name="Rozas J."/>
            <person name="Rubenfield M.J."/>
            <person name="Ruiz A."/>
            <person name="Russo S."/>
            <person name="Salzberg S.L."/>
            <person name="Sanchez-Gracia A."/>
            <person name="Saranga D.J."/>
            <person name="Sato H."/>
            <person name="Schaeffer S.W."/>
            <person name="Schatz M.C."/>
            <person name="Schlenke T."/>
            <person name="Schwartz R."/>
            <person name="Segarra C."/>
            <person name="Singh R.S."/>
            <person name="Sirot L."/>
            <person name="Sirota M."/>
            <person name="Sisneros N.B."/>
            <person name="Smith C.D."/>
            <person name="Smith T.F."/>
            <person name="Spieth J."/>
            <person name="Stage D.E."/>
            <person name="Stark A."/>
            <person name="Stephan W."/>
            <person name="Strausberg R.L."/>
            <person name="Strempel S."/>
            <person name="Sturgill D."/>
            <person name="Sutton G."/>
            <person name="Sutton G.G."/>
            <person name="Tao W."/>
            <person name="Teichmann S."/>
            <person name="Tobari Y.N."/>
            <person name="Tomimura Y."/>
            <person name="Tsolas J.M."/>
            <person name="Valente V.L."/>
            <person name="Venter E."/>
            <person name="Venter J.C."/>
            <person name="Vicario S."/>
            <person name="Vieira F.G."/>
            <person name="Vilella A.J."/>
            <person name="Villasante A."/>
            <person name="Walenz B."/>
            <person name="Wang J."/>
            <person name="Wasserman M."/>
            <person name="Watts T."/>
            <person name="Wilson D."/>
            <person name="Wilson R.K."/>
            <person name="Wing R.A."/>
            <person name="Wolfner M.F."/>
            <person name="Wong A."/>
            <person name="Wong G.K."/>
            <person name="Wu C.I."/>
            <person name="Wu G."/>
            <person name="Yamamoto D."/>
            <person name="Yang H.P."/>
            <person name="Yang S.P."/>
            <person name="Yorke J.A."/>
            <person name="Yoshida K."/>
            <person name="Zdobnov E."/>
            <person name="Zhang P."/>
            <person name="Zhang Y."/>
            <person name="Zimin A.V."/>
            <person name="Baldwin J."/>
            <person name="Abdouelleil A."/>
            <person name="Abdulkadir J."/>
            <person name="Abebe A."/>
            <person name="Abera B."/>
            <person name="Abreu J."/>
            <person name="Acer S.C."/>
            <person name="Aftuck L."/>
            <person name="Alexander A."/>
            <person name="An P."/>
            <person name="Anderson E."/>
            <person name="Anderson S."/>
            <person name="Arachi H."/>
            <person name="Azer M."/>
            <person name="Bachantsang P."/>
            <person name="Barry A."/>
            <person name="Bayul T."/>
            <person name="Berlin A."/>
            <person name="Bessette D."/>
            <person name="Bloom T."/>
            <person name="Blye J."/>
            <person name="Boguslavskiy L."/>
            <person name="Bonnet C."/>
            <person name="Boukhgalter B."/>
            <person name="Bourzgui I."/>
            <person name="Brown A."/>
            <person name="Cahill P."/>
            <person name="Channer S."/>
            <person name="Cheshatsang Y."/>
            <person name="Chuda L."/>
            <person name="Citroen M."/>
            <person name="Collymore A."/>
            <person name="Cooke P."/>
            <person name="Costello M."/>
            <person name="D'Aco K."/>
            <person name="Daza R."/>
            <person name="De Haan G."/>
            <person name="DeGray S."/>
            <person name="DeMaso C."/>
            <person name="Dhargay N."/>
            <person name="Dooley K."/>
            <person name="Dooley E."/>
            <person name="Doricent M."/>
            <person name="Dorje P."/>
            <person name="Dorjee K."/>
            <person name="Dupes A."/>
            <person name="Elong R."/>
            <person name="Falk J."/>
            <person name="Farina A."/>
            <person name="Faro S."/>
            <person name="Ferguson D."/>
            <person name="Fisher S."/>
            <person name="Foley C.D."/>
            <person name="Franke A."/>
            <person name="Friedrich D."/>
            <person name="Gadbois L."/>
            <person name="Gearin G."/>
            <person name="Gearin C.R."/>
            <person name="Giannoukos G."/>
            <person name="Goode T."/>
            <person name="Graham J."/>
            <person name="Grandbois E."/>
            <person name="Grewal S."/>
            <person name="Gyaltsen K."/>
            <person name="Hafez N."/>
            <person name="Hagos B."/>
            <person name="Hall J."/>
            <person name="Henson C."/>
            <person name="Hollinger A."/>
            <person name="Honan T."/>
            <person name="Huard M.D."/>
            <person name="Hughes L."/>
            <person name="Hurhula B."/>
            <person name="Husby M.E."/>
            <person name="Kamat A."/>
            <person name="Kanga B."/>
            <person name="Kashin S."/>
            <person name="Khazanovich D."/>
            <person name="Kisner P."/>
            <person name="Lance K."/>
            <person name="Lara M."/>
            <person name="Lee W."/>
            <person name="Lennon N."/>
            <person name="Letendre F."/>
            <person name="LeVine R."/>
            <person name="Lipovsky A."/>
            <person name="Liu X."/>
            <person name="Liu J."/>
            <person name="Liu S."/>
            <person name="Lokyitsang T."/>
            <person name="Lokyitsang Y."/>
            <person name="Lubonja R."/>
            <person name="Lui A."/>
            <person name="MacDonald P."/>
            <person name="Magnisalis V."/>
            <person name="Maru K."/>
            <person name="Matthews C."/>
            <person name="McCusker W."/>
            <person name="McDonough S."/>
            <person name="Mehta T."/>
            <person name="Meldrim J."/>
            <person name="Meneus L."/>
            <person name="Mihai O."/>
            <person name="Mihalev A."/>
            <person name="Mihova T."/>
            <person name="Mittelman R."/>
            <person name="Mlenga V."/>
            <person name="Montmayeur A."/>
            <person name="Mulrain L."/>
            <person name="Navidi A."/>
            <person name="Naylor J."/>
            <person name="Negash T."/>
            <person name="Nguyen T."/>
            <person name="Nguyen N."/>
            <person name="Nicol R."/>
            <person name="Norbu C."/>
            <person name="Norbu N."/>
            <person name="Novod N."/>
            <person name="O'Neill B."/>
            <person name="Osman S."/>
            <person name="Markiewicz E."/>
            <person name="Oyono O.L."/>
            <person name="Patti C."/>
            <person name="Phunkhang P."/>
            <person name="Pierre F."/>
            <person name="Priest M."/>
            <person name="Raghuraman S."/>
            <person name="Rege F."/>
            <person name="Reyes R."/>
            <person name="Rise C."/>
            <person name="Rogov P."/>
            <person name="Ross K."/>
            <person name="Ryan E."/>
            <person name="Settipalli S."/>
            <person name="Shea T."/>
            <person name="Sherpa N."/>
            <person name="Shi L."/>
            <person name="Shih D."/>
            <person name="Sparrow T."/>
            <person name="Spaulding J."/>
            <person name="Stalker J."/>
            <person name="Stange-Thomann N."/>
            <person name="Stavropoulos S."/>
            <person name="Stone C."/>
            <person name="Strader C."/>
            <person name="Tesfaye S."/>
            <person name="Thomson T."/>
            <person name="Thoulutsang Y."/>
            <person name="Thoulutsang D."/>
            <person name="Topham K."/>
            <person name="Topping I."/>
            <person name="Tsamla T."/>
            <person name="Vassiliev H."/>
            <person name="Vo A."/>
            <person name="Wangchuk T."/>
            <person name="Wangdi T."/>
            <person name="Weiand M."/>
            <person name="Wilkinson J."/>
            <person name="Wilson A."/>
            <person name="Yadav S."/>
            <person name="Young G."/>
            <person name="Yu Q."/>
            <person name="Zembek L."/>
            <person name="Zhong D."/>
            <person name="Zimmer A."/>
            <person name="Zwirko Z."/>
            <person name="Jaffe D.B."/>
            <person name="Alvarez P."/>
            <person name="Brockman W."/>
            <person name="Butler J."/>
            <person name="Chin C."/>
            <person name="Gnerre S."/>
            <person name="Grabherr M."/>
            <person name="Kleber M."/>
            <person name="Mauceli E."/>
            <person name="MacCallum I."/>
        </authorList>
    </citation>
    <scope>NUCLEOTIDE SEQUENCE [LARGE SCALE GENOMIC DNA]</scope>
    <source>
        <strain evidence="9">Tucson 15010-1051.87</strain>
    </source>
</reference>
<organism evidence="8 9">
    <name type="scientific">Drosophila virilis</name>
    <name type="common">Fruit fly</name>
    <dbReference type="NCBI Taxonomy" id="7244"/>
    <lineage>
        <taxon>Eukaryota</taxon>
        <taxon>Metazoa</taxon>
        <taxon>Ecdysozoa</taxon>
        <taxon>Arthropoda</taxon>
        <taxon>Hexapoda</taxon>
        <taxon>Insecta</taxon>
        <taxon>Pterygota</taxon>
        <taxon>Neoptera</taxon>
        <taxon>Endopterygota</taxon>
        <taxon>Diptera</taxon>
        <taxon>Brachycera</taxon>
        <taxon>Muscomorpha</taxon>
        <taxon>Ephydroidea</taxon>
        <taxon>Drosophilidae</taxon>
        <taxon>Drosophila</taxon>
    </lineage>
</organism>
<feature type="signal peptide" evidence="6">
    <location>
        <begin position="1"/>
        <end position="18"/>
    </location>
</feature>
<feature type="transmembrane region" description="Helical" evidence="5">
    <location>
        <begin position="561"/>
        <end position="587"/>
    </location>
</feature>
<dbReference type="InParanoid" id="B4LSP2"/>
<dbReference type="Proteomes" id="UP000008792">
    <property type="component" value="Unassembled WGS sequence"/>
</dbReference>
<keyword evidence="6" id="KW-0732">Signal</keyword>
<evidence type="ECO:0000256" key="2">
    <source>
        <dbReference type="ARBA" id="ARBA00022692"/>
    </source>
</evidence>
<keyword evidence="4 5" id="KW-0472">Membrane</keyword>
<dbReference type="PROSITE" id="PS50261">
    <property type="entry name" value="G_PROTEIN_RECEP_F2_4"/>
    <property type="match status" value="1"/>
</dbReference>
<evidence type="ECO:0000256" key="6">
    <source>
        <dbReference type="SAM" id="SignalP"/>
    </source>
</evidence>
<sequence length="727" mass="81148">MCACRLLWLLLGIVSGSAQLLECPPTSFVHAYEASTGLITFANYLPATAINEFALPRRLCVERSGLPLVRRCLANQQWEKLENITCQLEQATNGQSQRLNDLQFDLAEGVSSRSAGMNFPLNIMKNISNIIGQNNHQIQPVDVLNVNKIIMEVAKEPKSWALCTEMIGLYNNLMATNSSVLELSARLNATNNLLYSFEDYTNGLAQQMVSGANCNQRLPMAMPKHLVDVKVHNGVQVLIGGNLSVFYLLPECNHFTGIAIYSKAAAGREGCQHHRFWYRFLYANQSLEALRAEPGLQAATYVTHQLWQAMRRTGVNYLVFKIYANSALFVDAATASAKATPVSHVLSINIPQASKNLAHPLVFLLRNENYENANRNRSQIDDYCGYWNYDTWQTNGITTNTNSLPDNPIVVCHTNHLTQFAFLVGASCKQQNCAYDEVPEEAKRSESLLDIVTAVGCGLSLFGLLGIWLTAAISRKWRALSSTKLLLNMCLALSLLFGLMLLLYVNEWFWLYSFDQSRSACIALGALFQYSVLLLFSWMLLIGYLQYQRHVTVLVARPEHIVLRVAVIAWLLPLLPTLLLVSLSPAAFSPVRSGDIASVCYPSGSGLVYGVLLPIGLVLMANVLTFACIFYRVARLEDRNGQLIWLQLRLFVMLFFLLGLTWIFGICSYFRLGLAVTFIFCMSASLQGFVLFLYFVLFNKVARSAWLQLLLGKQQAVSIQLTGRSPG</sequence>
<evidence type="ECO:0000313" key="9">
    <source>
        <dbReference type="Proteomes" id="UP000008792"/>
    </source>
</evidence>
<dbReference type="GO" id="GO:0004888">
    <property type="term" value="F:transmembrane signaling receptor activity"/>
    <property type="evidence" value="ECO:0007669"/>
    <property type="project" value="InterPro"/>
</dbReference>
<dbReference type="PANTHER" id="PTHR47767:SF1">
    <property type="entry name" value="ADHESION G PROTEIN-COUPLED RECEPTOR G7"/>
    <property type="match status" value="1"/>
</dbReference>
<feature type="transmembrane region" description="Helical" evidence="5">
    <location>
        <begin position="451"/>
        <end position="473"/>
    </location>
</feature>
<evidence type="ECO:0000256" key="1">
    <source>
        <dbReference type="ARBA" id="ARBA00004141"/>
    </source>
</evidence>
<evidence type="ECO:0000259" key="7">
    <source>
        <dbReference type="PROSITE" id="PS50261"/>
    </source>
</evidence>
<feature type="transmembrane region" description="Helical" evidence="5">
    <location>
        <begin position="643"/>
        <end position="666"/>
    </location>
</feature>
<dbReference type="InterPro" id="IPR017981">
    <property type="entry name" value="GPCR_2-like_7TM"/>
</dbReference>
<dbReference type="Gene3D" id="1.20.1070.10">
    <property type="entry name" value="Rhodopsin 7-helix transmembrane proteins"/>
    <property type="match status" value="1"/>
</dbReference>
<accession>B4LSP2</accession>
<dbReference type="eggNOG" id="KOG4193">
    <property type="taxonomic scope" value="Eukaryota"/>
</dbReference>
<feature type="domain" description="G-protein coupled receptors family 2 profile 2" evidence="7">
    <location>
        <begin position="449"/>
        <end position="699"/>
    </location>
</feature>
<dbReference type="InterPro" id="IPR046338">
    <property type="entry name" value="GAIN_dom_sf"/>
</dbReference>
<name>B4LSP2_DROVI</name>
<dbReference type="KEGG" id="dvi:6627517"/>
<feature type="chain" id="PRO_5002816505" description="G-protein coupled receptors family 2 profile 2 domain-containing protein" evidence="6">
    <location>
        <begin position="19"/>
        <end position="727"/>
    </location>
</feature>
<dbReference type="OrthoDB" id="10037534at2759"/>
<proteinExistence type="predicted"/>
<keyword evidence="3 5" id="KW-1133">Transmembrane helix</keyword>
<dbReference type="EMBL" id="CH940649">
    <property type="protein sequence ID" value="EDW63781.1"/>
    <property type="molecule type" value="Genomic_DNA"/>
</dbReference>
<dbReference type="CDD" id="cd15040">
    <property type="entry name" value="7tmB2_Adhesion"/>
    <property type="match status" value="1"/>
</dbReference>
<dbReference type="PANTHER" id="PTHR47767">
    <property type="entry name" value="ADHESION G PROTEIN-COUPLED RECEPTOR G7"/>
    <property type="match status" value="1"/>
</dbReference>
<protein>
    <recommendedName>
        <fullName evidence="7">G-protein coupled receptors family 2 profile 2 domain-containing protein</fullName>
    </recommendedName>
</protein>
<gene>
    <name evidence="8" type="primary">Dvir\GJ16571</name>
    <name evidence="8" type="ORF">Dvir_GJ16571</name>
</gene>
<dbReference type="STRING" id="7244.B4LSP2"/>
<evidence type="ECO:0000256" key="5">
    <source>
        <dbReference type="SAM" id="Phobius"/>
    </source>
</evidence>
<dbReference type="HOGENOM" id="CLU_023006_0_0_1"/>
<dbReference type="GO" id="GO:0016020">
    <property type="term" value="C:membrane"/>
    <property type="evidence" value="ECO:0007669"/>
    <property type="project" value="UniProtKB-SubCell"/>
</dbReference>